<dbReference type="RefSeq" id="WP_167314939.1">
    <property type="nucleotide sequence ID" value="NZ_CP050266.1"/>
</dbReference>
<proteinExistence type="predicted"/>
<dbReference type="PROSITE" id="PS51186">
    <property type="entry name" value="GNAT"/>
    <property type="match status" value="1"/>
</dbReference>
<accession>A0ABX6K7S7</accession>
<name>A0ABX6K7S7_SALCS</name>
<dbReference type="SUPFAM" id="SSF55729">
    <property type="entry name" value="Acyl-CoA N-acyltransferases (Nat)"/>
    <property type="match status" value="1"/>
</dbReference>
<evidence type="ECO:0000313" key="2">
    <source>
        <dbReference type="EMBL" id="QIR07187.1"/>
    </source>
</evidence>
<dbReference type="Pfam" id="PF13508">
    <property type="entry name" value="Acetyltransf_7"/>
    <property type="match status" value="1"/>
</dbReference>
<gene>
    <name evidence="2" type="ORF">HBA18_12960</name>
</gene>
<dbReference type="CDD" id="cd04301">
    <property type="entry name" value="NAT_SF"/>
    <property type="match status" value="1"/>
</dbReference>
<dbReference type="EMBL" id="CP050266">
    <property type="protein sequence ID" value="QIR07187.1"/>
    <property type="molecule type" value="Genomic_DNA"/>
</dbReference>
<reference evidence="2 3" key="1">
    <citation type="submission" date="2020-03" db="EMBL/GenBank/DDBJ databases">
        <title>Genome mining reveals the biosynthetic pathways of PHA and ectoines of the halophilic strain Salinivibrio costicola M318 isolated from fermented shrimp paste.</title>
        <authorList>
            <person name="Doan T.V."/>
            <person name="Tran L.T."/>
            <person name="Trieu T.A."/>
            <person name="Nguyen Q.V."/>
            <person name="Quach T.N."/>
            <person name="Phi T.Q."/>
            <person name="Kumar S."/>
        </authorList>
    </citation>
    <scope>NUCLEOTIDE SEQUENCE [LARGE SCALE GENOMIC DNA]</scope>
    <source>
        <strain evidence="2 3">M318</strain>
    </source>
</reference>
<feature type="domain" description="N-acetyltransferase" evidence="1">
    <location>
        <begin position="1"/>
        <end position="143"/>
    </location>
</feature>
<evidence type="ECO:0000259" key="1">
    <source>
        <dbReference type="PROSITE" id="PS51186"/>
    </source>
</evidence>
<protein>
    <submittedName>
        <fullName evidence="2">GNAT family N-acetyltransferase</fullName>
    </submittedName>
</protein>
<dbReference type="InterPro" id="IPR000182">
    <property type="entry name" value="GNAT_dom"/>
</dbReference>
<dbReference type="InterPro" id="IPR016181">
    <property type="entry name" value="Acyl_CoA_acyltransferase"/>
</dbReference>
<organism evidence="2 3">
    <name type="scientific">Salinivibrio costicola</name>
    <name type="common">Vibrio costicola</name>
    <dbReference type="NCBI Taxonomy" id="51367"/>
    <lineage>
        <taxon>Bacteria</taxon>
        <taxon>Pseudomonadati</taxon>
        <taxon>Pseudomonadota</taxon>
        <taxon>Gammaproteobacteria</taxon>
        <taxon>Vibrionales</taxon>
        <taxon>Vibrionaceae</taxon>
        <taxon>Salinivibrio</taxon>
    </lineage>
</organism>
<sequence length="156" mass="17022">MEIRAGHLEDAATVLNSVPELDAGVSLEQCHVRLAGRTALVLVAYQNGEPVGAKIGYATSQTQFYSWLGGVTKAARGQGVAKALLKAQEAWVAASGYQTLAVKSRNRFTAMVCMLMRHGYQMVAVEQKGQPADYRLYFEKQINKCTASEKISVFFS</sequence>
<evidence type="ECO:0000313" key="3">
    <source>
        <dbReference type="Proteomes" id="UP000501408"/>
    </source>
</evidence>
<dbReference type="Gene3D" id="3.40.630.30">
    <property type="match status" value="1"/>
</dbReference>
<dbReference type="Proteomes" id="UP000501408">
    <property type="component" value="Chromosome 1"/>
</dbReference>
<keyword evidence="3" id="KW-1185">Reference proteome</keyword>